<dbReference type="PROSITE" id="PS51257">
    <property type="entry name" value="PROKAR_LIPOPROTEIN"/>
    <property type="match status" value="1"/>
</dbReference>
<dbReference type="InterPro" id="IPR051532">
    <property type="entry name" value="Ester_Hydrolysis_Enzymes"/>
</dbReference>
<proteinExistence type="predicted"/>
<dbReference type="EMBL" id="JBAPLV010000046">
    <property type="protein sequence ID" value="MEI4281332.1"/>
    <property type="molecule type" value="Genomic_DNA"/>
</dbReference>
<dbReference type="InterPro" id="IPR036514">
    <property type="entry name" value="SGNH_hydro_sf"/>
</dbReference>
<keyword evidence="2" id="KW-0732">Signal</keyword>
<accession>A0ABU8ECI2</accession>
<keyword evidence="5" id="KW-1185">Reference proteome</keyword>
<feature type="compositionally biased region" description="Polar residues" evidence="1">
    <location>
        <begin position="42"/>
        <end position="55"/>
    </location>
</feature>
<feature type="region of interest" description="Disordered" evidence="1">
    <location>
        <begin position="36"/>
        <end position="60"/>
    </location>
</feature>
<dbReference type="SUPFAM" id="SSF52266">
    <property type="entry name" value="SGNH hydrolase"/>
    <property type="match status" value="1"/>
</dbReference>
<organism evidence="4 5">
    <name type="scientific">Klenkia terrae</name>
    <dbReference type="NCBI Taxonomy" id="1052259"/>
    <lineage>
        <taxon>Bacteria</taxon>
        <taxon>Bacillati</taxon>
        <taxon>Actinomycetota</taxon>
        <taxon>Actinomycetes</taxon>
        <taxon>Geodermatophilales</taxon>
        <taxon>Geodermatophilaceae</taxon>
        <taxon>Klenkia</taxon>
    </lineage>
</organism>
<dbReference type="InterPro" id="IPR013830">
    <property type="entry name" value="SGNH_hydro"/>
</dbReference>
<evidence type="ECO:0000259" key="3">
    <source>
        <dbReference type="Pfam" id="PF13472"/>
    </source>
</evidence>
<gene>
    <name evidence="4" type="ORF">UXQ13_22860</name>
</gene>
<reference evidence="4 5" key="1">
    <citation type="submission" date="2024-03" db="EMBL/GenBank/DDBJ databases">
        <title>Draft genome sequence of Klenkia terrae.</title>
        <authorList>
            <person name="Duangmal K."/>
            <person name="Chantavorakit T."/>
        </authorList>
    </citation>
    <scope>NUCLEOTIDE SEQUENCE [LARGE SCALE GENOMIC DNA]</scope>
    <source>
        <strain evidence="4 5">JCM 17786</strain>
    </source>
</reference>
<name>A0ABU8ECI2_9ACTN</name>
<dbReference type="Proteomes" id="UP001373496">
    <property type="component" value="Unassembled WGS sequence"/>
</dbReference>
<evidence type="ECO:0000313" key="4">
    <source>
        <dbReference type="EMBL" id="MEI4281332.1"/>
    </source>
</evidence>
<dbReference type="PANTHER" id="PTHR30383">
    <property type="entry name" value="THIOESTERASE 1/PROTEASE 1/LYSOPHOSPHOLIPASE L1"/>
    <property type="match status" value="1"/>
</dbReference>
<evidence type="ECO:0000313" key="5">
    <source>
        <dbReference type="Proteomes" id="UP001373496"/>
    </source>
</evidence>
<dbReference type="RefSeq" id="WP_336393038.1">
    <property type="nucleotide sequence ID" value="NZ_JBAPLV010000046.1"/>
</dbReference>
<feature type="chain" id="PRO_5045687701" evidence="2">
    <location>
        <begin position="30"/>
        <end position="234"/>
    </location>
</feature>
<evidence type="ECO:0000256" key="2">
    <source>
        <dbReference type="SAM" id="SignalP"/>
    </source>
</evidence>
<feature type="signal peptide" evidence="2">
    <location>
        <begin position="1"/>
        <end position="29"/>
    </location>
</feature>
<comment type="caution">
    <text evidence="4">The sequence shown here is derived from an EMBL/GenBank/DDBJ whole genome shotgun (WGS) entry which is preliminary data.</text>
</comment>
<dbReference type="Pfam" id="PF13472">
    <property type="entry name" value="Lipase_GDSL_2"/>
    <property type="match status" value="1"/>
</dbReference>
<feature type="domain" description="SGNH hydrolase-type esterase" evidence="3">
    <location>
        <begin position="65"/>
        <end position="217"/>
    </location>
</feature>
<dbReference type="PANTHER" id="PTHR30383:SF5">
    <property type="entry name" value="SGNH HYDROLASE-TYPE ESTERASE DOMAIN-CONTAINING PROTEIN"/>
    <property type="match status" value="1"/>
</dbReference>
<evidence type="ECO:0000256" key="1">
    <source>
        <dbReference type="SAM" id="MobiDB-lite"/>
    </source>
</evidence>
<dbReference type="Gene3D" id="3.40.50.1110">
    <property type="entry name" value="SGNH hydrolase"/>
    <property type="match status" value="1"/>
</dbReference>
<sequence>MGEQRGRIRRTWRRAAPVVCVPFLAVALAGCTAPSDVPSAGAGSSTPGEQGTSTRPAPRPVTFTVVGDSITAGRVPDGVTVADSGSWVPAAAGGSLQFVPGWAVSGATTEDMRAGVVPVSADVVVIMGGTNDLQKVSAETTAADVLAIAQTVRAGQVVLAAIPPNDTAPTLATALNRRLGQLADQQGWVFVDPWTPVADQGRYVPGASADGVHPTVEVAEGVGRRIRAELLDLP</sequence>
<protein>
    <submittedName>
        <fullName evidence="4">GDSL-type esterase/lipase family protein</fullName>
    </submittedName>
</protein>